<proteinExistence type="predicted"/>
<dbReference type="Proteomes" id="UP000604046">
    <property type="component" value="Unassembled WGS sequence"/>
</dbReference>
<reference evidence="2" key="1">
    <citation type="submission" date="2021-02" db="EMBL/GenBank/DDBJ databases">
        <authorList>
            <person name="Dougan E. K."/>
            <person name="Rhodes N."/>
            <person name="Thang M."/>
            <person name="Chan C."/>
        </authorList>
    </citation>
    <scope>NUCLEOTIDE SEQUENCE</scope>
</reference>
<keyword evidence="1" id="KW-1133">Transmembrane helix</keyword>
<dbReference type="AlphaFoldDB" id="A0A812GNY6"/>
<keyword evidence="1" id="KW-0812">Transmembrane</keyword>
<sequence>MNIQCFVPWKAHEAIAFCLIDAYEFGGQLAESTTIWLGDTLGAEALPLVLGGGLASSACSLCCSTKWPGVLGILFPSSSWQVSVVMSSFVCVSAVCFLHCQGTLVLWRGEMGKGNLKRIVAAGTMMYTNLTLMPVFAYACTFHPQFILFLLAGKVGFATGGLQFQEEIRRACGDFIKRRRDAPGRPHRPQPQPLSRSDTLWREFELLTESVCALLFIDSPAPASKALVANACSRVTATFGIVWLVWWPNSFFVMP</sequence>
<dbReference type="EMBL" id="CAJNDS010000034">
    <property type="protein sequence ID" value="CAE6927288.1"/>
    <property type="molecule type" value="Genomic_DNA"/>
</dbReference>
<name>A0A812GNY6_9DINO</name>
<evidence type="ECO:0000313" key="2">
    <source>
        <dbReference type="EMBL" id="CAE6927288.1"/>
    </source>
</evidence>
<keyword evidence="3" id="KW-1185">Reference proteome</keyword>
<feature type="transmembrane region" description="Helical" evidence="1">
    <location>
        <begin position="119"/>
        <end position="139"/>
    </location>
</feature>
<keyword evidence="1" id="KW-0472">Membrane</keyword>
<feature type="transmembrane region" description="Helical" evidence="1">
    <location>
        <begin position="84"/>
        <end position="107"/>
    </location>
</feature>
<protein>
    <submittedName>
        <fullName evidence="2">Uncharacterized protein</fullName>
    </submittedName>
</protein>
<gene>
    <name evidence="2" type="ORF">SNAT2548_LOCUS709</name>
</gene>
<organism evidence="2 3">
    <name type="scientific">Symbiodinium natans</name>
    <dbReference type="NCBI Taxonomy" id="878477"/>
    <lineage>
        <taxon>Eukaryota</taxon>
        <taxon>Sar</taxon>
        <taxon>Alveolata</taxon>
        <taxon>Dinophyceae</taxon>
        <taxon>Suessiales</taxon>
        <taxon>Symbiodiniaceae</taxon>
        <taxon>Symbiodinium</taxon>
    </lineage>
</organism>
<dbReference type="OrthoDB" id="442662at2759"/>
<accession>A0A812GNY6</accession>
<evidence type="ECO:0000256" key="1">
    <source>
        <dbReference type="SAM" id="Phobius"/>
    </source>
</evidence>
<comment type="caution">
    <text evidence="2">The sequence shown here is derived from an EMBL/GenBank/DDBJ whole genome shotgun (WGS) entry which is preliminary data.</text>
</comment>
<evidence type="ECO:0000313" key="3">
    <source>
        <dbReference type="Proteomes" id="UP000604046"/>
    </source>
</evidence>